<evidence type="ECO:0000313" key="10">
    <source>
        <dbReference type="EMBL" id="KAF7600010.1"/>
    </source>
</evidence>
<evidence type="ECO:0000256" key="7">
    <source>
        <dbReference type="SAM" id="MobiDB-lite"/>
    </source>
</evidence>
<feature type="transmembrane region" description="Helical" evidence="8">
    <location>
        <begin position="29"/>
        <end position="50"/>
    </location>
</feature>
<dbReference type="EMBL" id="MDUX01000010">
    <property type="protein sequence ID" value="KAF7600010.1"/>
    <property type="molecule type" value="Genomic_DNA"/>
</dbReference>
<keyword evidence="13" id="KW-1185">Reference proteome</keyword>
<evidence type="ECO:0000256" key="1">
    <source>
        <dbReference type="ARBA" id="ARBA00022670"/>
    </source>
</evidence>
<dbReference type="RefSeq" id="WP_095523723.1">
    <property type="nucleotide sequence ID" value="NZ_MDUX01000010.1"/>
</dbReference>
<comment type="cofactor">
    <cofactor evidence="6">
        <name>Zn(2+)</name>
        <dbReference type="ChEBI" id="CHEBI:29105"/>
    </cofactor>
    <text evidence="6">Binds 1 zinc ion per subunit.</text>
</comment>
<organism evidence="11 12">
    <name type="scientific">Candidatus Dactylopiibacterium carminicum</name>
    <dbReference type="NCBI Taxonomy" id="857335"/>
    <lineage>
        <taxon>Bacteria</taxon>
        <taxon>Pseudomonadati</taxon>
        <taxon>Pseudomonadota</taxon>
        <taxon>Betaproteobacteria</taxon>
        <taxon>Rhodocyclales</taxon>
        <taxon>Rhodocyclaceae</taxon>
        <taxon>Candidatus Dactylopiibacterium</taxon>
    </lineage>
</organism>
<dbReference type="GO" id="GO:0004222">
    <property type="term" value="F:metalloendopeptidase activity"/>
    <property type="evidence" value="ECO:0007669"/>
    <property type="project" value="InterPro"/>
</dbReference>
<dbReference type="InterPro" id="IPR001915">
    <property type="entry name" value="Peptidase_M48"/>
</dbReference>
<keyword evidence="5 6" id="KW-0482">Metalloprotease</keyword>
<keyword evidence="2" id="KW-0479">Metal-binding</keyword>
<feature type="region of interest" description="Disordered" evidence="7">
    <location>
        <begin position="235"/>
        <end position="257"/>
    </location>
</feature>
<comment type="caution">
    <text evidence="11">The sequence shown here is derived from an EMBL/GenBank/DDBJ whole genome shotgun (WGS) entry which is preliminary data.</text>
</comment>
<feature type="region of interest" description="Disordered" evidence="7">
    <location>
        <begin position="1"/>
        <end position="22"/>
    </location>
</feature>
<feature type="domain" description="Peptidase M48" evidence="9">
    <location>
        <begin position="95"/>
        <end position="201"/>
    </location>
</feature>
<dbReference type="Gene3D" id="3.30.2010.10">
    <property type="entry name" value="Metalloproteases ('zincins'), catalytic domain"/>
    <property type="match status" value="1"/>
</dbReference>
<keyword evidence="3 6" id="KW-0378">Hydrolase</keyword>
<dbReference type="CDD" id="cd07332">
    <property type="entry name" value="M48C_Oma1_like"/>
    <property type="match status" value="1"/>
</dbReference>
<dbReference type="Pfam" id="PF01435">
    <property type="entry name" value="Peptidase_M48"/>
    <property type="match status" value="1"/>
</dbReference>
<evidence type="ECO:0000256" key="8">
    <source>
        <dbReference type="SAM" id="Phobius"/>
    </source>
</evidence>
<dbReference type="GO" id="GO:0006508">
    <property type="term" value="P:proteolysis"/>
    <property type="evidence" value="ECO:0007669"/>
    <property type="project" value="UniProtKB-KW"/>
</dbReference>
<reference evidence="10 13" key="1">
    <citation type="submission" date="2016-08" db="EMBL/GenBank/DDBJ databases">
        <title>Candidatus Dactylopiibacterium carminicum genome sequence.</title>
        <authorList>
            <person name="Ramirez-Puebla S.T."/>
            <person name="Ormeno-Orrillo E."/>
            <person name="Vera-Ponce De Leon A."/>
            <person name="Luis L."/>
            <person name="Sanchez-Flores A."/>
            <person name="Monica R."/>
            <person name="Martinez-Romero E."/>
        </authorList>
    </citation>
    <scope>NUCLEOTIDE SEQUENCE [LARGE SCALE GENOMIC DNA]</scope>
    <source>
        <strain evidence="10">END1</strain>
    </source>
</reference>
<keyword evidence="4 6" id="KW-0862">Zinc</keyword>
<evidence type="ECO:0000256" key="6">
    <source>
        <dbReference type="RuleBase" id="RU003983"/>
    </source>
</evidence>
<dbReference type="AlphaFoldDB" id="A0A272EYA2"/>
<dbReference type="OrthoDB" id="9810445at2"/>
<sequence length="257" mass="27854">MPHVFGLSEHAGEPPSALRTHRRRPRTRLGLLLIFIACLGALCLGASLAAPTLARNLADSLPASWIRQSSEDLLKRLDGRHLAPSLASDAEQQMLRAQFSTLTAPASGAPPYRLVFRRSGHPEVLLFTLPSGDIVITDRFFERVQDPGVRLALLCHELGHLQQRHALRNAVEYNLVWLAGAALFGNADSAVRALTHGLAAVRYSPEQIQEATVYARTILRANDMAASLHAQAMRLSPQDTTPAAFGAPTRSAPAASR</sequence>
<reference evidence="11 12" key="2">
    <citation type="submission" date="2017-07" db="EMBL/GenBank/DDBJ databases">
        <title>Candidatus Dactylopiibacterium carminicum, a nitrogen-fixing symbiont of the cochineal insect Dactylopius coccus and Dactylopius opuntiae (Hemiptera: Coccoidea: Dactylopiidae).</title>
        <authorList>
            <person name="Vera A."/>
        </authorList>
    </citation>
    <scope>NUCLEOTIDE SEQUENCE [LARGE SCALE GENOMIC DNA]</scope>
    <source>
        <strain evidence="11 12">NFDCM</strain>
    </source>
</reference>
<keyword evidence="8" id="KW-0472">Membrane</keyword>
<evidence type="ECO:0000256" key="3">
    <source>
        <dbReference type="ARBA" id="ARBA00022801"/>
    </source>
</evidence>
<evidence type="ECO:0000256" key="2">
    <source>
        <dbReference type="ARBA" id="ARBA00022723"/>
    </source>
</evidence>
<dbReference type="Proteomes" id="UP000623509">
    <property type="component" value="Unassembled WGS sequence"/>
</dbReference>
<gene>
    <name evidence="10" type="ORF">BGI27_04510</name>
    <name evidence="11" type="ORF">CGU29_03485</name>
</gene>
<protein>
    <recommendedName>
        <fullName evidence="9">Peptidase M48 domain-containing protein</fullName>
    </recommendedName>
</protein>
<keyword evidence="1 6" id="KW-0645">Protease</keyword>
<evidence type="ECO:0000313" key="13">
    <source>
        <dbReference type="Proteomes" id="UP000623509"/>
    </source>
</evidence>
<dbReference type="GO" id="GO:0046872">
    <property type="term" value="F:metal ion binding"/>
    <property type="evidence" value="ECO:0007669"/>
    <property type="project" value="UniProtKB-KW"/>
</dbReference>
<dbReference type="Proteomes" id="UP000216107">
    <property type="component" value="Unassembled WGS sequence"/>
</dbReference>
<evidence type="ECO:0000313" key="11">
    <source>
        <dbReference type="EMBL" id="PAS94600.1"/>
    </source>
</evidence>
<name>A0A272EYA2_9RHOO</name>
<keyword evidence="8" id="KW-0812">Transmembrane</keyword>
<evidence type="ECO:0000313" key="12">
    <source>
        <dbReference type="Proteomes" id="UP000216107"/>
    </source>
</evidence>
<proteinExistence type="inferred from homology"/>
<dbReference type="EMBL" id="NMRN01000006">
    <property type="protein sequence ID" value="PAS94600.1"/>
    <property type="molecule type" value="Genomic_DNA"/>
</dbReference>
<evidence type="ECO:0000259" key="9">
    <source>
        <dbReference type="Pfam" id="PF01435"/>
    </source>
</evidence>
<keyword evidence="8" id="KW-1133">Transmembrane helix</keyword>
<accession>A0A272EYA2</accession>
<evidence type="ECO:0000256" key="5">
    <source>
        <dbReference type="ARBA" id="ARBA00023049"/>
    </source>
</evidence>
<evidence type="ECO:0000256" key="4">
    <source>
        <dbReference type="ARBA" id="ARBA00022833"/>
    </source>
</evidence>
<comment type="similarity">
    <text evidence="6">Belongs to the peptidase M48 family.</text>
</comment>